<keyword evidence="5" id="KW-0378">Hydrolase</keyword>
<dbReference type="Proteomes" id="UP000245488">
    <property type="component" value="Chromosome"/>
</dbReference>
<comment type="caution">
    <text evidence="5">The sequence shown here is derived from an EMBL/GenBank/DDBJ whole genome shotgun (WGS) entry which is preliminary data.</text>
</comment>
<reference evidence="5 6" key="1">
    <citation type="submission" date="2017-09" db="EMBL/GenBank/DDBJ databases">
        <title>High-quality draft genome sequence of Butyrivibrio fibrisolvens INBov1, isolated from cow rumen.</title>
        <authorList>
            <person name="Rodriguez Hernaez J."/>
            <person name="Rivarola M."/>
            <person name="Paniego N."/>
            <person name="Cravero S."/>
            <person name="Ceron Cucchi M."/>
            <person name="Martinez M.C."/>
        </authorList>
    </citation>
    <scope>NUCLEOTIDE SEQUENCE [LARGE SCALE GENOMIC DNA]</scope>
    <source>
        <strain evidence="5 6">INBov1</strain>
    </source>
</reference>
<dbReference type="InterPro" id="IPR052021">
    <property type="entry name" value="Type-I_RS_S_subunit"/>
</dbReference>
<keyword evidence="2" id="KW-0680">Restriction system</keyword>
<dbReference type="GO" id="GO:0003677">
    <property type="term" value="F:DNA binding"/>
    <property type="evidence" value="ECO:0007669"/>
    <property type="project" value="UniProtKB-KW"/>
</dbReference>
<dbReference type="GO" id="GO:0009307">
    <property type="term" value="P:DNA restriction-modification system"/>
    <property type="evidence" value="ECO:0007669"/>
    <property type="project" value="UniProtKB-KW"/>
</dbReference>
<keyword evidence="3" id="KW-0238">DNA-binding</keyword>
<dbReference type="PANTHER" id="PTHR30408:SF12">
    <property type="entry name" value="TYPE I RESTRICTION ENZYME MJAVIII SPECIFICITY SUBUNIT"/>
    <property type="match status" value="1"/>
</dbReference>
<dbReference type="InterPro" id="IPR044946">
    <property type="entry name" value="Restrct_endonuc_typeI_TRD_sf"/>
</dbReference>
<dbReference type="AlphaFoldDB" id="A0A317G8K6"/>
<proteinExistence type="inferred from homology"/>
<sequence length="395" mass="44886">MEKILLEDCCEILDSMRVPITSSDRVEGPYPYYGANGIQDHVAEYIFDDELVLLAEDGGNFGSKERPIAYRVSGKCWVNNHAHVLKPKDGLDVDYLCYSLMFYDVGGMVNGATRQKLTQAAMRQMLIPKRSITEQQYIVKLLGKVVSIKEERKHQLEELDNLIKARFVELFGDPKTNEKGFTKAPMGEYMTLLTDFSSNGSYKTLDSGVTMYDEPNYAWMVRTTDLESGDMSSIKYIDEKAYELLSKSKIYGGEIIMNKIGSAGKVYLMPEIDMPASLGRNAFMFRYDDRINVRFLYEQLVSEYGQAEIQQYVRGAVTKTITKDDARSVLIIVPEKELQDEYAEFVKQVDKSKVVLVCMTAKISRIIRLIVNSSTEYCIKRICIGFSEGVICYGI</sequence>
<evidence type="ECO:0000313" key="6">
    <source>
        <dbReference type="Proteomes" id="UP000245488"/>
    </source>
</evidence>
<dbReference type="SUPFAM" id="SSF116734">
    <property type="entry name" value="DNA methylase specificity domain"/>
    <property type="match status" value="2"/>
</dbReference>
<evidence type="ECO:0000256" key="1">
    <source>
        <dbReference type="ARBA" id="ARBA00010923"/>
    </source>
</evidence>
<keyword evidence="5" id="KW-0540">Nuclease</keyword>
<dbReference type="GO" id="GO:0004519">
    <property type="term" value="F:endonuclease activity"/>
    <property type="evidence" value="ECO:0007669"/>
    <property type="project" value="UniProtKB-KW"/>
</dbReference>
<dbReference type="EMBL" id="NXNG01000001">
    <property type="protein sequence ID" value="PWT28762.1"/>
    <property type="molecule type" value="Genomic_DNA"/>
</dbReference>
<dbReference type="Gene3D" id="3.90.220.20">
    <property type="entry name" value="DNA methylase specificity domains"/>
    <property type="match status" value="2"/>
</dbReference>
<organism evidence="5 6">
    <name type="scientific">Butyrivibrio fibrisolvens</name>
    <dbReference type="NCBI Taxonomy" id="831"/>
    <lineage>
        <taxon>Bacteria</taxon>
        <taxon>Bacillati</taxon>
        <taxon>Bacillota</taxon>
        <taxon>Clostridia</taxon>
        <taxon>Lachnospirales</taxon>
        <taxon>Lachnospiraceae</taxon>
        <taxon>Butyrivibrio</taxon>
    </lineage>
</organism>
<keyword evidence="5" id="KW-0255">Endonuclease</keyword>
<feature type="domain" description="Type I restriction modification DNA specificity" evidence="4">
    <location>
        <begin position="2"/>
        <end position="157"/>
    </location>
</feature>
<evidence type="ECO:0000256" key="2">
    <source>
        <dbReference type="ARBA" id="ARBA00022747"/>
    </source>
</evidence>
<name>A0A317G8K6_BUTFI</name>
<keyword evidence="6" id="KW-1185">Reference proteome</keyword>
<feature type="domain" description="Type I restriction modification DNA specificity" evidence="4">
    <location>
        <begin position="213"/>
        <end position="351"/>
    </location>
</feature>
<accession>A0A317G8K6</accession>
<evidence type="ECO:0000256" key="3">
    <source>
        <dbReference type="ARBA" id="ARBA00023125"/>
    </source>
</evidence>
<evidence type="ECO:0000259" key="4">
    <source>
        <dbReference type="Pfam" id="PF01420"/>
    </source>
</evidence>
<dbReference type="PANTHER" id="PTHR30408">
    <property type="entry name" value="TYPE-1 RESTRICTION ENZYME ECOKI SPECIFICITY PROTEIN"/>
    <property type="match status" value="1"/>
</dbReference>
<dbReference type="RefSeq" id="WP_110073841.1">
    <property type="nucleotide sequence ID" value="NZ_CM009896.1"/>
</dbReference>
<gene>
    <name evidence="5" type="ORF">CPT75_17425</name>
</gene>
<dbReference type="InterPro" id="IPR000055">
    <property type="entry name" value="Restrct_endonuc_typeI_TRD"/>
</dbReference>
<comment type="similarity">
    <text evidence="1">Belongs to the type-I restriction system S methylase family.</text>
</comment>
<evidence type="ECO:0000313" key="5">
    <source>
        <dbReference type="EMBL" id="PWT28762.1"/>
    </source>
</evidence>
<protein>
    <submittedName>
        <fullName evidence="5">Restriction endonuclease subunit S</fullName>
    </submittedName>
</protein>
<dbReference type="Pfam" id="PF01420">
    <property type="entry name" value="Methylase_S"/>
    <property type="match status" value="2"/>
</dbReference>
<dbReference type="CDD" id="cd17262">
    <property type="entry name" value="RMtype1_S_Aco12261I-TRD2-CR2"/>
    <property type="match status" value="1"/>
</dbReference>